<evidence type="ECO:0000313" key="9">
    <source>
        <dbReference type="Proteomes" id="UP000198122"/>
    </source>
</evidence>
<dbReference type="EMBL" id="FYEZ01000003">
    <property type="protein sequence ID" value="SNC73809.1"/>
    <property type="molecule type" value="Genomic_DNA"/>
</dbReference>
<evidence type="ECO:0000256" key="3">
    <source>
        <dbReference type="ARBA" id="ARBA00022692"/>
    </source>
</evidence>
<reference evidence="8 9" key="1">
    <citation type="submission" date="2017-06" db="EMBL/GenBank/DDBJ databases">
        <authorList>
            <person name="Kim H.J."/>
            <person name="Triplett B.A."/>
        </authorList>
    </citation>
    <scope>NUCLEOTIDE SEQUENCE [LARGE SCALE GENOMIC DNA]</scope>
    <source>
        <strain evidence="8 9">DSM 22179</strain>
    </source>
</reference>
<organism evidence="8 9">
    <name type="scientific">Kytococcus aerolatus</name>
    <dbReference type="NCBI Taxonomy" id="592308"/>
    <lineage>
        <taxon>Bacteria</taxon>
        <taxon>Bacillati</taxon>
        <taxon>Actinomycetota</taxon>
        <taxon>Actinomycetes</taxon>
        <taxon>Micrococcales</taxon>
        <taxon>Kytococcaceae</taxon>
        <taxon>Kytococcus</taxon>
    </lineage>
</organism>
<name>A0A212U6F6_9MICO</name>
<dbReference type="AlphaFoldDB" id="A0A212U6F6"/>
<dbReference type="PANTHER" id="PTHR35007:SF3">
    <property type="entry name" value="POSSIBLE CONSERVED ALANINE RICH MEMBRANE PROTEIN"/>
    <property type="match status" value="1"/>
</dbReference>
<dbReference type="InterPro" id="IPR018076">
    <property type="entry name" value="T2SS_GspF_dom"/>
</dbReference>
<dbReference type="RefSeq" id="WP_159461910.1">
    <property type="nucleotide sequence ID" value="NZ_FYEZ01000003.1"/>
</dbReference>
<dbReference type="Pfam" id="PF00482">
    <property type="entry name" value="T2SSF"/>
    <property type="match status" value="1"/>
</dbReference>
<protein>
    <submittedName>
        <fullName evidence="8">Type II secretion system (T2SS), protein F</fullName>
    </submittedName>
</protein>
<keyword evidence="2" id="KW-1003">Cell membrane</keyword>
<evidence type="ECO:0000256" key="5">
    <source>
        <dbReference type="ARBA" id="ARBA00023136"/>
    </source>
</evidence>
<evidence type="ECO:0000256" key="6">
    <source>
        <dbReference type="SAM" id="Phobius"/>
    </source>
</evidence>
<accession>A0A212U6F6</accession>
<feature type="domain" description="Type II secretion system protein GspF" evidence="7">
    <location>
        <begin position="69"/>
        <end position="188"/>
    </location>
</feature>
<keyword evidence="9" id="KW-1185">Reference proteome</keyword>
<evidence type="ECO:0000256" key="2">
    <source>
        <dbReference type="ARBA" id="ARBA00022475"/>
    </source>
</evidence>
<dbReference type="GO" id="GO:0005886">
    <property type="term" value="C:plasma membrane"/>
    <property type="evidence" value="ECO:0007669"/>
    <property type="project" value="UniProtKB-SubCell"/>
</dbReference>
<keyword evidence="5 6" id="KW-0472">Membrane</keyword>
<proteinExistence type="predicted"/>
<dbReference type="Proteomes" id="UP000198122">
    <property type="component" value="Unassembled WGS sequence"/>
</dbReference>
<keyword evidence="3 6" id="KW-0812">Transmembrane</keyword>
<dbReference type="OrthoDB" id="4868453at2"/>
<sequence length="204" mass="21754">MNALFIGLLAGLTIWWLWPAGTVPEEGEAAGAATDGARERSGPWARWRRWRAGRQSPPEADVEDLAATLDLLALTLDSGIGVTEALAAVADEVREPLAGHLRQVVAARRWGMGGSTVWKGLPEAWQPAAQALELAQRAGAPPAETLRRAAVDLRRDRSAALEHAAQRLPVLLVIPLGTVFMPAFVLIAVVPLVVVMATQTLGQT</sequence>
<evidence type="ECO:0000256" key="1">
    <source>
        <dbReference type="ARBA" id="ARBA00004651"/>
    </source>
</evidence>
<evidence type="ECO:0000256" key="4">
    <source>
        <dbReference type="ARBA" id="ARBA00022989"/>
    </source>
</evidence>
<comment type="subcellular location">
    <subcellularLocation>
        <location evidence="1">Cell membrane</location>
        <topology evidence="1">Multi-pass membrane protein</topology>
    </subcellularLocation>
</comment>
<evidence type="ECO:0000313" key="8">
    <source>
        <dbReference type="EMBL" id="SNC73809.1"/>
    </source>
</evidence>
<dbReference type="PANTHER" id="PTHR35007">
    <property type="entry name" value="INTEGRAL MEMBRANE PROTEIN-RELATED"/>
    <property type="match status" value="1"/>
</dbReference>
<keyword evidence="4 6" id="KW-1133">Transmembrane helix</keyword>
<feature type="transmembrane region" description="Helical" evidence="6">
    <location>
        <begin position="170"/>
        <end position="197"/>
    </location>
</feature>
<evidence type="ECO:0000259" key="7">
    <source>
        <dbReference type="Pfam" id="PF00482"/>
    </source>
</evidence>
<gene>
    <name evidence="8" type="ORF">SAMN05445756_2155</name>
</gene>